<evidence type="ECO:0000313" key="2">
    <source>
        <dbReference type="EMBL" id="WYJ78073.1"/>
    </source>
</evidence>
<dbReference type="RefSeq" id="WP_207941758.1">
    <property type="nucleotide sequence ID" value="NZ_CP147251.1"/>
</dbReference>
<protein>
    <recommendedName>
        <fullName evidence="1">Bacterial bifunctional deaminase-reductase C-terminal domain-containing protein</fullName>
    </recommendedName>
</protein>
<dbReference type="InterPro" id="IPR024072">
    <property type="entry name" value="DHFR-like_dom_sf"/>
</dbReference>
<evidence type="ECO:0000313" key="3">
    <source>
        <dbReference type="Proteomes" id="UP000664701"/>
    </source>
</evidence>
<keyword evidence="3" id="KW-1185">Reference proteome</keyword>
<accession>A0ABZ2SQM6</accession>
<name>A0ABZ2SQM6_9ENTE</name>
<feature type="domain" description="Bacterial bifunctional deaminase-reductase C-terminal" evidence="1">
    <location>
        <begin position="3"/>
        <end position="164"/>
    </location>
</feature>
<dbReference type="InterPro" id="IPR002734">
    <property type="entry name" value="RibDG_C"/>
</dbReference>
<proteinExistence type="predicted"/>
<dbReference type="Proteomes" id="UP000664701">
    <property type="component" value="Chromosome"/>
</dbReference>
<gene>
    <name evidence="2" type="ORF">DOK78_002729</name>
</gene>
<evidence type="ECO:0000259" key="1">
    <source>
        <dbReference type="Pfam" id="PF01872"/>
    </source>
</evidence>
<reference evidence="2 3" key="1">
    <citation type="submission" date="2021-03" db="EMBL/GenBank/DDBJ databases">
        <authorList>
            <person name="Gilmore M.S."/>
            <person name="Schwartzman J."/>
            <person name="Van Tyne D."/>
            <person name="Martin M."/>
            <person name="Earl A.M."/>
            <person name="Manson A.L."/>
            <person name="Straub T."/>
            <person name="Salamzade R."/>
            <person name="Saavedra J."/>
            <person name="Lebreton F."/>
            <person name="Prichula J."/>
            <person name="Schaufler K."/>
            <person name="Gaca A."/>
            <person name="Sgardioli B."/>
            <person name="Wagenaar J."/>
            <person name="Strong T."/>
        </authorList>
    </citation>
    <scope>NUCLEOTIDE SEQUENCE [LARGE SCALE GENOMIC DNA]</scope>
    <source>
        <strain evidence="2 3">DIV2402</strain>
    </source>
</reference>
<dbReference type="InterPro" id="IPR050765">
    <property type="entry name" value="Riboflavin_Biosynth_HTPR"/>
</dbReference>
<dbReference type="Gene3D" id="3.40.430.10">
    <property type="entry name" value="Dihydrofolate Reductase, subunit A"/>
    <property type="match status" value="1"/>
</dbReference>
<reference evidence="2 3" key="2">
    <citation type="submission" date="2024-03" db="EMBL/GenBank/DDBJ databases">
        <title>The Genome Sequence of Enterococcus sp. DIV2402.</title>
        <authorList>
            <consortium name="The Broad Institute Genomics Platform"/>
            <consortium name="The Broad Institute Microbial Omics Core"/>
            <consortium name="The Broad Institute Genomic Center for Infectious Diseases"/>
            <person name="Earl A."/>
            <person name="Manson A."/>
            <person name="Gilmore M."/>
            <person name="Schwartman J."/>
            <person name="Shea T."/>
            <person name="Abouelleil A."/>
            <person name="Cao P."/>
            <person name="Chapman S."/>
            <person name="Cusick C."/>
            <person name="Young S."/>
            <person name="Neafsey D."/>
            <person name="Nusbaum C."/>
            <person name="Birren B."/>
        </authorList>
    </citation>
    <scope>NUCLEOTIDE SEQUENCE [LARGE SCALE GENOMIC DNA]</scope>
    <source>
        <strain evidence="2 3">DIV2402</strain>
    </source>
</reference>
<dbReference type="SUPFAM" id="SSF53597">
    <property type="entry name" value="Dihydrofolate reductase-like"/>
    <property type="match status" value="1"/>
</dbReference>
<dbReference type="PANTHER" id="PTHR38011">
    <property type="entry name" value="DIHYDROFOLATE REDUCTASE FAMILY PROTEIN (AFU_ORTHOLOGUE AFUA_8G06820)"/>
    <property type="match status" value="1"/>
</dbReference>
<dbReference type="Pfam" id="PF01872">
    <property type="entry name" value="RibD_C"/>
    <property type="match status" value="1"/>
</dbReference>
<organism evidence="2 3">
    <name type="scientific">Candidatus Enterococcus lowellii</name>
    <dbReference type="NCBI Taxonomy" id="2230877"/>
    <lineage>
        <taxon>Bacteria</taxon>
        <taxon>Bacillati</taxon>
        <taxon>Bacillota</taxon>
        <taxon>Bacilli</taxon>
        <taxon>Lactobacillales</taxon>
        <taxon>Enterococcaceae</taxon>
        <taxon>Enterococcus</taxon>
    </lineage>
</organism>
<dbReference type="PANTHER" id="PTHR38011:SF11">
    <property type="entry name" value="2,5-DIAMINO-6-RIBOSYLAMINO-4(3H)-PYRIMIDINONE 5'-PHOSPHATE REDUCTASE"/>
    <property type="match status" value="1"/>
</dbReference>
<dbReference type="EMBL" id="CP147251">
    <property type="protein sequence ID" value="WYJ78073.1"/>
    <property type="molecule type" value="Genomic_DNA"/>
</dbReference>
<sequence>MRKIVFYGAISLDGFLADEQDNLQWLFDTDLAGVSTYEAFDKDVDTVVMGRVTYEETKKILGDENLFPGKEKIIFSRTEKEELEEGRYVSGDTVTILEELQKQAGDSIWIVGGGGLFTELVMADMIDEFWIQIAPVLLGKGKRLFEEGKYRKRLEFVETTQMGELTELHFRKITANKSNTR</sequence>